<dbReference type="PANTHER" id="PTHR42711">
    <property type="entry name" value="ABC TRANSPORTER ATP-BINDING PROTEIN"/>
    <property type="match status" value="1"/>
</dbReference>
<dbReference type="InterPro" id="IPR003439">
    <property type="entry name" value="ABC_transporter-like_ATP-bd"/>
</dbReference>
<organism evidence="7 8">
    <name type="scientific">Brachybacterium sacelli</name>
    <dbReference type="NCBI Taxonomy" id="173364"/>
    <lineage>
        <taxon>Bacteria</taxon>
        <taxon>Bacillati</taxon>
        <taxon>Actinomycetota</taxon>
        <taxon>Actinomycetes</taxon>
        <taxon>Micrococcales</taxon>
        <taxon>Dermabacteraceae</taxon>
        <taxon>Brachybacterium</taxon>
    </lineage>
</organism>
<comment type="subcellular location">
    <subcellularLocation>
        <location evidence="1">Cell membrane</location>
        <topology evidence="1">Peripheral membrane protein</topology>
    </subcellularLocation>
</comment>
<name>A0ABS4X619_9MICO</name>
<evidence type="ECO:0000256" key="3">
    <source>
        <dbReference type="ARBA" id="ARBA00022741"/>
    </source>
</evidence>
<keyword evidence="5" id="KW-0046">Antibiotic resistance</keyword>
<dbReference type="RefSeq" id="WP_342592237.1">
    <property type="nucleotide sequence ID" value="NZ_BAAAJW010000001.1"/>
</dbReference>
<evidence type="ECO:0000256" key="4">
    <source>
        <dbReference type="ARBA" id="ARBA00022840"/>
    </source>
</evidence>
<evidence type="ECO:0000256" key="1">
    <source>
        <dbReference type="ARBA" id="ARBA00004202"/>
    </source>
</evidence>
<accession>A0ABS4X619</accession>
<proteinExistence type="predicted"/>
<dbReference type="InterPro" id="IPR027417">
    <property type="entry name" value="P-loop_NTPase"/>
</dbReference>
<gene>
    <name evidence="7" type="ORF">JOF43_003897</name>
</gene>
<dbReference type="Pfam" id="PF00005">
    <property type="entry name" value="ABC_tran"/>
    <property type="match status" value="1"/>
</dbReference>
<keyword evidence="2" id="KW-0813">Transport</keyword>
<dbReference type="InterPro" id="IPR003593">
    <property type="entry name" value="AAA+_ATPase"/>
</dbReference>
<feature type="domain" description="ABC transporter" evidence="6">
    <location>
        <begin position="1"/>
        <end position="241"/>
    </location>
</feature>
<dbReference type="Gene3D" id="3.40.50.300">
    <property type="entry name" value="P-loop containing nucleotide triphosphate hydrolases"/>
    <property type="match status" value="1"/>
</dbReference>
<evidence type="ECO:0000313" key="7">
    <source>
        <dbReference type="EMBL" id="MBP2383908.1"/>
    </source>
</evidence>
<dbReference type="SUPFAM" id="SSF52540">
    <property type="entry name" value="P-loop containing nucleoside triphosphate hydrolases"/>
    <property type="match status" value="1"/>
</dbReference>
<dbReference type="PROSITE" id="PS50893">
    <property type="entry name" value="ABC_TRANSPORTER_2"/>
    <property type="match status" value="1"/>
</dbReference>
<sequence>MRRTQIGVTMGPTLEISGITKSYRDPVLDHLDLTLDGGVFALLGPNGAGKTTLVSILTTLVRPDSGTAHIAGVDVVRAPREARRLIAATGQETTLDDLLTGRENLVMLGRLLGLARTASRRADELLEQFDLAPAGRRTVATYSGGMRRRLDLAASLITQPAVLFLDEPTTGLDPVSRRRVWDDVRTLAGSGTTVFLTTQTLDEAEALAERIAVMRGGRIVADGTAAELTAAVGGQRLVLLDHDGSEVRGIDTDGTAASLRGAMAQIQDQEKDLRAELRSPTLDDAFTALTQEPLDRQETAA</sequence>
<comment type="caution">
    <text evidence="7">The sequence shown here is derived from an EMBL/GenBank/DDBJ whole genome shotgun (WGS) entry which is preliminary data.</text>
</comment>
<protein>
    <submittedName>
        <fullName evidence="7">ABC-type multidrug transport system ATPase subunit</fullName>
    </submittedName>
</protein>
<dbReference type="InterPro" id="IPR017871">
    <property type="entry name" value="ABC_transporter-like_CS"/>
</dbReference>
<dbReference type="PROSITE" id="PS00211">
    <property type="entry name" value="ABC_TRANSPORTER_1"/>
    <property type="match status" value="1"/>
</dbReference>
<reference evidence="7 8" key="1">
    <citation type="submission" date="2021-03" db="EMBL/GenBank/DDBJ databases">
        <title>Sequencing the genomes of 1000 actinobacteria strains.</title>
        <authorList>
            <person name="Klenk H.-P."/>
        </authorList>
    </citation>
    <scope>NUCLEOTIDE SEQUENCE [LARGE SCALE GENOMIC DNA]</scope>
    <source>
        <strain evidence="7 8">DSM 14566</strain>
    </source>
</reference>
<evidence type="ECO:0000313" key="8">
    <source>
        <dbReference type="Proteomes" id="UP001519290"/>
    </source>
</evidence>
<dbReference type="SMART" id="SM00382">
    <property type="entry name" value="AAA"/>
    <property type="match status" value="1"/>
</dbReference>
<evidence type="ECO:0000256" key="2">
    <source>
        <dbReference type="ARBA" id="ARBA00022448"/>
    </source>
</evidence>
<keyword evidence="3" id="KW-0547">Nucleotide-binding</keyword>
<keyword evidence="4" id="KW-0067">ATP-binding</keyword>
<dbReference type="PANTHER" id="PTHR42711:SF19">
    <property type="entry name" value="DOXORUBICIN RESISTANCE ATP-BINDING PROTEIN DRRA"/>
    <property type="match status" value="1"/>
</dbReference>
<keyword evidence="8" id="KW-1185">Reference proteome</keyword>
<dbReference type="EMBL" id="JAGIOD010000002">
    <property type="protein sequence ID" value="MBP2383908.1"/>
    <property type="molecule type" value="Genomic_DNA"/>
</dbReference>
<evidence type="ECO:0000256" key="5">
    <source>
        <dbReference type="ARBA" id="ARBA00023251"/>
    </source>
</evidence>
<evidence type="ECO:0000259" key="6">
    <source>
        <dbReference type="PROSITE" id="PS50893"/>
    </source>
</evidence>
<dbReference type="Proteomes" id="UP001519290">
    <property type="component" value="Unassembled WGS sequence"/>
</dbReference>
<dbReference type="InterPro" id="IPR050763">
    <property type="entry name" value="ABC_transporter_ATP-binding"/>
</dbReference>